<evidence type="ECO:0000313" key="1">
    <source>
        <dbReference type="EMBL" id="EWY42666.1"/>
    </source>
</evidence>
<dbReference type="SUPFAM" id="SSF46785">
    <property type="entry name" value="Winged helix' DNA-binding domain"/>
    <property type="match status" value="1"/>
</dbReference>
<dbReference type="STRING" id="1385369.N825_02010"/>
<organism evidence="1 2">
    <name type="scientific">Skermanella stibiiresistens SB22</name>
    <dbReference type="NCBI Taxonomy" id="1385369"/>
    <lineage>
        <taxon>Bacteria</taxon>
        <taxon>Pseudomonadati</taxon>
        <taxon>Pseudomonadota</taxon>
        <taxon>Alphaproteobacteria</taxon>
        <taxon>Rhodospirillales</taxon>
        <taxon>Azospirillaceae</taxon>
        <taxon>Skermanella</taxon>
    </lineage>
</organism>
<dbReference type="Proteomes" id="UP000019486">
    <property type="component" value="Unassembled WGS sequence"/>
</dbReference>
<dbReference type="InterPro" id="IPR036390">
    <property type="entry name" value="WH_DNA-bd_sf"/>
</dbReference>
<accession>W9HD74</accession>
<dbReference type="PATRIC" id="fig|1385369.3.peg.392"/>
<dbReference type="AlphaFoldDB" id="W9HD74"/>
<gene>
    <name evidence="1" type="ORF">N825_02010</name>
</gene>
<keyword evidence="2" id="KW-1185">Reference proteome</keyword>
<evidence type="ECO:0000313" key="2">
    <source>
        <dbReference type="Proteomes" id="UP000019486"/>
    </source>
</evidence>
<dbReference type="Pfam" id="PF25212">
    <property type="entry name" value="HVO_A0114"/>
    <property type="match status" value="1"/>
</dbReference>
<dbReference type="InterPro" id="IPR036388">
    <property type="entry name" value="WH-like_DNA-bd_sf"/>
</dbReference>
<sequence>MSETNGGKREIRVTEGALELAASEVANAWKAAEAGRDIEVTDKLYFEDWSALCAVLTPKRYELLRHLRRAPVAGIRALARELGRDVKRVHEDVVALEELGLLERDQSGQLSMPLDEISSTIRFAA</sequence>
<dbReference type="OrthoDB" id="7471569at2"/>
<protein>
    <recommendedName>
        <fullName evidence="3">HTH marR-type domain-containing protein</fullName>
    </recommendedName>
</protein>
<evidence type="ECO:0008006" key="3">
    <source>
        <dbReference type="Google" id="ProtNLM"/>
    </source>
</evidence>
<dbReference type="Gene3D" id="1.10.10.10">
    <property type="entry name" value="Winged helix-like DNA-binding domain superfamily/Winged helix DNA-binding domain"/>
    <property type="match status" value="1"/>
</dbReference>
<dbReference type="EMBL" id="AVFL01000001">
    <property type="protein sequence ID" value="EWY42666.1"/>
    <property type="molecule type" value="Genomic_DNA"/>
</dbReference>
<comment type="caution">
    <text evidence="1">The sequence shown here is derived from an EMBL/GenBank/DDBJ whole genome shotgun (WGS) entry which is preliminary data.</text>
</comment>
<reference evidence="1 2" key="1">
    <citation type="submission" date="2013-08" db="EMBL/GenBank/DDBJ databases">
        <title>The genome sequence of Skermanella stibiiresistens.</title>
        <authorList>
            <person name="Zhu W."/>
            <person name="Wang G."/>
        </authorList>
    </citation>
    <scope>NUCLEOTIDE SEQUENCE [LARGE SCALE GENOMIC DNA]</scope>
    <source>
        <strain evidence="1 2">SB22</strain>
    </source>
</reference>
<dbReference type="RefSeq" id="WP_037446086.1">
    <property type="nucleotide sequence ID" value="NZ_AVFL01000001.1"/>
</dbReference>
<name>W9HD74_9PROT</name>
<proteinExistence type="predicted"/>